<proteinExistence type="predicted"/>
<organism evidence="1 2">
    <name type="scientific">Gigaspora rosea</name>
    <dbReference type="NCBI Taxonomy" id="44941"/>
    <lineage>
        <taxon>Eukaryota</taxon>
        <taxon>Fungi</taxon>
        <taxon>Fungi incertae sedis</taxon>
        <taxon>Mucoromycota</taxon>
        <taxon>Glomeromycotina</taxon>
        <taxon>Glomeromycetes</taxon>
        <taxon>Diversisporales</taxon>
        <taxon>Gigasporaceae</taxon>
        <taxon>Gigaspora</taxon>
    </lineage>
</organism>
<evidence type="ECO:0000313" key="2">
    <source>
        <dbReference type="Proteomes" id="UP000266673"/>
    </source>
</evidence>
<keyword evidence="2" id="KW-1185">Reference proteome</keyword>
<comment type="caution">
    <text evidence="1">The sequence shown here is derived from an EMBL/GenBank/DDBJ whole genome shotgun (WGS) entry which is preliminary data.</text>
</comment>
<dbReference type="EMBL" id="QKWP01000255">
    <property type="protein sequence ID" value="RIB23559.1"/>
    <property type="molecule type" value="Genomic_DNA"/>
</dbReference>
<evidence type="ECO:0000313" key="1">
    <source>
        <dbReference type="EMBL" id="RIB23559.1"/>
    </source>
</evidence>
<dbReference type="OrthoDB" id="2433422at2759"/>
<sequence>MTSKLDNSHLKIPIEEASDKNKFLKIVCSPNIKYVATLNEDSSISLWSIVNQEKSLLNIKTIYPDNISIKEKDEGIFAITDNKYVSISLNKADPYNFKIINFEIEEEVSLTFPDWQKEINFLSIINNGNIIMVNTEYSRTIHNSIR</sequence>
<name>A0A397VRD1_9GLOM</name>
<accession>A0A397VRD1</accession>
<dbReference type="AlphaFoldDB" id="A0A397VRD1"/>
<gene>
    <name evidence="1" type="ORF">C2G38_830734</name>
</gene>
<dbReference type="Proteomes" id="UP000266673">
    <property type="component" value="Unassembled WGS sequence"/>
</dbReference>
<evidence type="ECO:0008006" key="3">
    <source>
        <dbReference type="Google" id="ProtNLM"/>
    </source>
</evidence>
<protein>
    <recommendedName>
        <fullName evidence="3">WD40-repeat-containing domain protein</fullName>
    </recommendedName>
</protein>
<reference evidence="1 2" key="1">
    <citation type="submission" date="2018-06" db="EMBL/GenBank/DDBJ databases">
        <title>Comparative genomics reveals the genomic features of Rhizophagus irregularis, R. cerebriforme, R. diaphanum and Gigaspora rosea, and their symbiotic lifestyle signature.</title>
        <authorList>
            <person name="Morin E."/>
            <person name="San Clemente H."/>
            <person name="Chen E.C.H."/>
            <person name="De La Providencia I."/>
            <person name="Hainaut M."/>
            <person name="Kuo A."/>
            <person name="Kohler A."/>
            <person name="Murat C."/>
            <person name="Tang N."/>
            <person name="Roy S."/>
            <person name="Loubradou J."/>
            <person name="Henrissat B."/>
            <person name="Grigoriev I.V."/>
            <person name="Corradi N."/>
            <person name="Roux C."/>
            <person name="Martin F.M."/>
        </authorList>
    </citation>
    <scope>NUCLEOTIDE SEQUENCE [LARGE SCALE GENOMIC DNA]</scope>
    <source>
        <strain evidence="1 2">DAOM 194757</strain>
    </source>
</reference>